<evidence type="ECO:0000256" key="1">
    <source>
        <dbReference type="SAM" id="MobiDB-lite"/>
    </source>
</evidence>
<evidence type="ECO:0000313" key="3">
    <source>
        <dbReference type="Proteomes" id="UP001493487"/>
    </source>
</evidence>
<reference evidence="2 3" key="1">
    <citation type="journal article" date="2023" name="Genome Announc.">
        <title>Pan-Genome Analyses of the Genus Cohnella and Proposal of the Novel Species Cohnella silvisoli sp. nov., Isolated from Forest Soil.</title>
        <authorList>
            <person name="Wang C."/>
            <person name="Mao L."/>
            <person name="Bao G."/>
            <person name="Zhu H."/>
        </authorList>
    </citation>
    <scope>NUCLEOTIDE SEQUENCE [LARGE SCALE GENOMIC DNA]</scope>
    <source>
        <strain evidence="2 3">NL03-T5-1</strain>
    </source>
</reference>
<comment type="caution">
    <text evidence="2">The sequence shown here is derived from an EMBL/GenBank/DDBJ whole genome shotgun (WGS) entry which is preliminary data.</text>
</comment>
<feature type="region of interest" description="Disordered" evidence="1">
    <location>
        <begin position="1"/>
        <end position="65"/>
    </location>
</feature>
<protein>
    <submittedName>
        <fullName evidence="2">Uncharacterized protein</fullName>
    </submittedName>
</protein>
<dbReference type="RefSeq" id="WP_232184694.1">
    <property type="nucleotide sequence ID" value="NZ_JAIOAP010000003.1"/>
</dbReference>
<gene>
    <name evidence="2" type="ORF">QJS35_09195</name>
</gene>
<proteinExistence type="predicted"/>
<dbReference type="Proteomes" id="UP001493487">
    <property type="component" value="Unassembled WGS sequence"/>
</dbReference>
<name>A0ABV1KRB7_9BACL</name>
<accession>A0ABV1KRB7</accession>
<feature type="compositionally biased region" description="Basic and acidic residues" evidence="1">
    <location>
        <begin position="16"/>
        <end position="42"/>
    </location>
</feature>
<sequence length="65" mass="7280">MAKPSLNVDQLVSSKDASKKFGEIRKKAQESARKRKKAQESARKRKKAQEVSQFVMDNGSGWSSP</sequence>
<evidence type="ECO:0000313" key="2">
    <source>
        <dbReference type="EMBL" id="MEQ4482568.1"/>
    </source>
</evidence>
<keyword evidence="3" id="KW-1185">Reference proteome</keyword>
<organism evidence="2 3">
    <name type="scientific">Cohnella silvisoli</name>
    <dbReference type="NCBI Taxonomy" id="2873699"/>
    <lineage>
        <taxon>Bacteria</taxon>
        <taxon>Bacillati</taxon>
        <taxon>Bacillota</taxon>
        <taxon>Bacilli</taxon>
        <taxon>Bacillales</taxon>
        <taxon>Paenibacillaceae</taxon>
        <taxon>Cohnella</taxon>
    </lineage>
</organism>
<dbReference type="EMBL" id="JASKHM010000004">
    <property type="protein sequence ID" value="MEQ4482568.1"/>
    <property type="molecule type" value="Genomic_DNA"/>
</dbReference>